<evidence type="ECO:0000256" key="10">
    <source>
        <dbReference type="ARBA" id="ARBA00040751"/>
    </source>
</evidence>
<evidence type="ECO:0000259" key="11">
    <source>
        <dbReference type="Pfam" id="PF00675"/>
    </source>
</evidence>
<evidence type="ECO:0000256" key="8">
    <source>
        <dbReference type="ARBA" id="ARBA00023136"/>
    </source>
</evidence>
<reference evidence="13" key="1">
    <citation type="submission" date="2022-07" db="EMBL/GenBank/DDBJ databases">
        <title>Phylogenomic reconstructions and comparative analyses of Kickxellomycotina fungi.</title>
        <authorList>
            <person name="Reynolds N.K."/>
            <person name="Stajich J.E."/>
            <person name="Barry K."/>
            <person name="Grigoriev I.V."/>
            <person name="Crous P."/>
            <person name="Smith M.E."/>
        </authorList>
    </citation>
    <scope>NUCLEOTIDE SEQUENCE</scope>
    <source>
        <strain evidence="13">NRRL 3115</strain>
    </source>
</reference>
<evidence type="ECO:0000256" key="4">
    <source>
        <dbReference type="ARBA" id="ARBA00022792"/>
    </source>
</evidence>
<dbReference type="PANTHER" id="PTHR11851:SF209">
    <property type="entry name" value="CYTOCHROME B-C1 COMPLEX SUBUNIT 2, MITOCHONDRIAL"/>
    <property type="match status" value="1"/>
</dbReference>
<evidence type="ECO:0000256" key="6">
    <source>
        <dbReference type="ARBA" id="ARBA00022982"/>
    </source>
</evidence>
<evidence type="ECO:0000313" key="13">
    <source>
        <dbReference type="EMBL" id="KAJ2677182.1"/>
    </source>
</evidence>
<keyword evidence="8" id="KW-0472">Membrane</keyword>
<feature type="domain" description="Peptidase M16 N-terminal" evidence="11">
    <location>
        <begin position="43"/>
        <end position="180"/>
    </location>
</feature>
<evidence type="ECO:0000256" key="1">
    <source>
        <dbReference type="ARBA" id="ARBA00004443"/>
    </source>
</evidence>
<comment type="similarity">
    <text evidence="9">Belongs to the peptidase M16 family. UQCRC2/QCR2 subfamily.</text>
</comment>
<dbReference type="InterPro" id="IPR011765">
    <property type="entry name" value="Pept_M16_N"/>
</dbReference>
<evidence type="ECO:0000256" key="7">
    <source>
        <dbReference type="ARBA" id="ARBA00023128"/>
    </source>
</evidence>
<dbReference type="Proteomes" id="UP001151518">
    <property type="component" value="Unassembled WGS sequence"/>
</dbReference>
<dbReference type="InterPro" id="IPR007863">
    <property type="entry name" value="Peptidase_M16_C"/>
</dbReference>
<keyword evidence="4" id="KW-0999">Mitochondrion inner membrane</keyword>
<protein>
    <recommendedName>
        <fullName evidence="10">Cytochrome b-c1 complex subunit 2, mitochondrial</fullName>
    </recommendedName>
</protein>
<dbReference type="InterPro" id="IPR050361">
    <property type="entry name" value="MPP/UQCRC_Complex"/>
</dbReference>
<evidence type="ECO:0000256" key="5">
    <source>
        <dbReference type="ARBA" id="ARBA00022946"/>
    </source>
</evidence>
<evidence type="ECO:0000259" key="12">
    <source>
        <dbReference type="Pfam" id="PF05193"/>
    </source>
</evidence>
<feature type="domain" description="Peptidase M16 C-terminal" evidence="12">
    <location>
        <begin position="194"/>
        <end position="352"/>
    </location>
</feature>
<dbReference type="SUPFAM" id="SSF63411">
    <property type="entry name" value="LuxS/MPP-like metallohydrolase"/>
    <property type="match status" value="2"/>
</dbReference>
<keyword evidence="5" id="KW-0809">Transit peptide</keyword>
<sequence length="427" mass="44906">MICRARMFKAKSLAKLAPLTRAYASLAPVATTANGIKIAALDTESPLASLSLVINAGSRFETADTAGSAHYLKAFGFRNTQTRTGFRTVREAELNGATLTAEATRENITYTIRCFKDAVPYFVDVLADIATATKFTEHEFREINKLVEFESLRARSDPVTRVIEGVHQAAFRSGLGNSLFALPSAVATGDAVRQYAQNALSGRIAIVGTGVSAQALSELVGQSQFSVLSSQPLPTPQAKFTGGTQQIYEAASPLSYYALAFAAEPQAASVLAHLLGAQKRMKWSTGASPLAKLAATEGFNVEAFSYAYSDAGLVGVLVSAPTGQIKDAVEKVAKSIQSHVAKPGNEAAERAVAAAKVDIAGELATLRGTQTMLTQAALGQKNVVTLESVDQAAEKLSEAASKTFQSKPVAASVGLSQTTPYVDTLGF</sequence>
<comment type="caution">
    <text evidence="13">The sequence shown here is derived from an EMBL/GenBank/DDBJ whole genome shotgun (WGS) entry which is preliminary data.</text>
</comment>
<name>A0A9W8KY86_9FUNG</name>
<dbReference type="Gene3D" id="3.30.830.10">
    <property type="entry name" value="Metalloenzyme, LuxS/M16 peptidase-like"/>
    <property type="match status" value="2"/>
</dbReference>
<accession>A0A9W8KY86</accession>
<organism evidence="13 14">
    <name type="scientific">Coemansia spiralis</name>
    <dbReference type="NCBI Taxonomy" id="417178"/>
    <lineage>
        <taxon>Eukaryota</taxon>
        <taxon>Fungi</taxon>
        <taxon>Fungi incertae sedis</taxon>
        <taxon>Zoopagomycota</taxon>
        <taxon>Kickxellomycotina</taxon>
        <taxon>Kickxellomycetes</taxon>
        <taxon>Kickxellales</taxon>
        <taxon>Kickxellaceae</taxon>
        <taxon>Coemansia</taxon>
    </lineage>
</organism>
<keyword evidence="7" id="KW-0496">Mitochondrion</keyword>
<dbReference type="AlphaFoldDB" id="A0A9W8KY86"/>
<dbReference type="GO" id="GO:0005743">
    <property type="term" value="C:mitochondrial inner membrane"/>
    <property type="evidence" value="ECO:0007669"/>
    <property type="project" value="UniProtKB-SubCell"/>
</dbReference>
<keyword evidence="2" id="KW-0813">Transport</keyword>
<dbReference type="GO" id="GO:0046872">
    <property type="term" value="F:metal ion binding"/>
    <property type="evidence" value="ECO:0007669"/>
    <property type="project" value="InterPro"/>
</dbReference>
<comment type="subcellular location">
    <subcellularLocation>
        <location evidence="1">Mitochondrion inner membrane</location>
        <topology evidence="1">Peripheral membrane protein</topology>
        <orientation evidence="1">Matrix side</orientation>
    </subcellularLocation>
</comment>
<proteinExistence type="inferred from homology"/>
<keyword evidence="3" id="KW-0679">Respiratory chain</keyword>
<dbReference type="Pfam" id="PF00675">
    <property type="entry name" value="Peptidase_M16"/>
    <property type="match status" value="1"/>
</dbReference>
<evidence type="ECO:0000256" key="2">
    <source>
        <dbReference type="ARBA" id="ARBA00022448"/>
    </source>
</evidence>
<dbReference type="OrthoDB" id="6369905at2759"/>
<dbReference type="InterPro" id="IPR011249">
    <property type="entry name" value="Metalloenz_LuxS/M16"/>
</dbReference>
<dbReference type="FunFam" id="3.30.830.10:FF:000021">
    <property type="entry name" value="Cytochrome b-c1 complex subunit 2"/>
    <property type="match status" value="1"/>
</dbReference>
<dbReference type="EMBL" id="JANBTW010000034">
    <property type="protein sequence ID" value="KAJ2677182.1"/>
    <property type="molecule type" value="Genomic_DNA"/>
</dbReference>
<dbReference type="Pfam" id="PF05193">
    <property type="entry name" value="Peptidase_M16_C"/>
    <property type="match status" value="1"/>
</dbReference>
<evidence type="ECO:0000313" key="14">
    <source>
        <dbReference type="Proteomes" id="UP001151518"/>
    </source>
</evidence>
<dbReference type="PANTHER" id="PTHR11851">
    <property type="entry name" value="METALLOPROTEASE"/>
    <property type="match status" value="1"/>
</dbReference>
<evidence type="ECO:0000256" key="3">
    <source>
        <dbReference type="ARBA" id="ARBA00022660"/>
    </source>
</evidence>
<gene>
    <name evidence="13" type="primary">QCR2</name>
    <name evidence="13" type="ORF">GGI25_003279</name>
</gene>
<evidence type="ECO:0000256" key="9">
    <source>
        <dbReference type="ARBA" id="ARBA00038146"/>
    </source>
</evidence>
<keyword evidence="6" id="KW-0249">Electron transport</keyword>